<evidence type="ECO:0000256" key="4">
    <source>
        <dbReference type="ARBA" id="ARBA00022989"/>
    </source>
</evidence>
<evidence type="ECO:0000256" key="3">
    <source>
        <dbReference type="ARBA" id="ARBA00022692"/>
    </source>
</evidence>
<evidence type="ECO:0000313" key="7">
    <source>
        <dbReference type="EMBL" id="MBB6674705.1"/>
    </source>
</evidence>
<proteinExistence type="predicted"/>
<keyword evidence="5 6" id="KW-0472">Membrane</keyword>
<keyword evidence="8" id="KW-1185">Reference proteome</keyword>
<dbReference type="GO" id="GO:0005886">
    <property type="term" value="C:plasma membrane"/>
    <property type="evidence" value="ECO:0007669"/>
    <property type="project" value="UniProtKB-SubCell"/>
</dbReference>
<dbReference type="PANTHER" id="PTHR30086:SF20">
    <property type="entry name" value="ARGININE EXPORTER PROTEIN ARGO-RELATED"/>
    <property type="match status" value="1"/>
</dbReference>
<keyword evidence="4 6" id="KW-1133">Transmembrane helix</keyword>
<dbReference type="Proteomes" id="UP000547209">
    <property type="component" value="Unassembled WGS sequence"/>
</dbReference>
<dbReference type="Pfam" id="PF01810">
    <property type="entry name" value="LysE"/>
    <property type="match status" value="1"/>
</dbReference>
<evidence type="ECO:0000313" key="8">
    <source>
        <dbReference type="Proteomes" id="UP000547209"/>
    </source>
</evidence>
<feature type="transmembrane region" description="Helical" evidence="6">
    <location>
        <begin position="146"/>
        <end position="170"/>
    </location>
</feature>
<evidence type="ECO:0000256" key="2">
    <source>
        <dbReference type="ARBA" id="ARBA00022475"/>
    </source>
</evidence>
<dbReference type="PANTHER" id="PTHR30086">
    <property type="entry name" value="ARGININE EXPORTER PROTEIN ARGO"/>
    <property type="match status" value="1"/>
</dbReference>
<protein>
    <submittedName>
        <fullName evidence="7">Amino acid transporter</fullName>
    </submittedName>
</protein>
<comment type="caution">
    <text evidence="7">The sequence shown here is derived from an EMBL/GenBank/DDBJ whole genome shotgun (WGS) entry which is preliminary data.</text>
</comment>
<keyword evidence="3 6" id="KW-0812">Transmembrane</keyword>
<dbReference type="EMBL" id="JACJVP010000051">
    <property type="protein sequence ID" value="MBB6674705.1"/>
    <property type="molecule type" value="Genomic_DNA"/>
</dbReference>
<feature type="transmembrane region" description="Helical" evidence="6">
    <location>
        <begin position="42"/>
        <end position="68"/>
    </location>
</feature>
<dbReference type="AlphaFoldDB" id="A0A7X0RW52"/>
<gene>
    <name evidence="7" type="ORF">H7C19_28895</name>
</gene>
<feature type="transmembrane region" description="Helical" evidence="6">
    <location>
        <begin position="6"/>
        <end position="30"/>
    </location>
</feature>
<feature type="transmembrane region" description="Helical" evidence="6">
    <location>
        <begin position="182"/>
        <end position="202"/>
    </location>
</feature>
<reference evidence="7 8" key="1">
    <citation type="submission" date="2020-08" db="EMBL/GenBank/DDBJ databases">
        <title>Cohnella phylogeny.</title>
        <authorList>
            <person name="Dunlap C."/>
        </authorList>
    </citation>
    <scope>NUCLEOTIDE SEQUENCE [LARGE SCALE GENOMIC DNA]</scope>
    <source>
        <strain evidence="7 8">DSM 28246</strain>
    </source>
</reference>
<sequence length="203" mass="22060">MLTSALHGFLLALGLILPLGAQNAFIFNLGARNAQFRRTLPAVVTAALCDTCLLALAVLGVSVLIFGIPVLKGFLLAGGILFLLYMGWTTWRSSAEEGKTRQTGAYPVRKQIAYTMSVSLLNPHAIMDTVGVIGTSSLNYAGAEKWMFACACILVSWLWFVALAWAGRMVGSLDRTGKLLRVLNRVSAVVIWFSAAMMLYLWL</sequence>
<comment type="subcellular location">
    <subcellularLocation>
        <location evidence="1">Cell membrane</location>
        <topology evidence="1">Multi-pass membrane protein</topology>
    </subcellularLocation>
</comment>
<dbReference type="GO" id="GO:0015171">
    <property type="term" value="F:amino acid transmembrane transporter activity"/>
    <property type="evidence" value="ECO:0007669"/>
    <property type="project" value="TreeGrafter"/>
</dbReference>
<evidence type="ECO:0000256" key="6">
    <source>
        <dbReference type="SAM" id="Phobius"/>
    </source>
</evidence>
<dbReference type="InterPro" id="IPR001123">
    <property type="entry name" value="LeuE-type"/>
</dbReference>
<keyword evidence="2" id="KW-1003">Cell membrane</keyword>
<evidence type="ECO:0000256" key="5">
    <source>
        <dbReference type="ARBA" id="ARBA00023136"/>
    </source>
</evidence>
<name>A0A7X0RW52_9BACL</name>
<evidence type="ECO:0000256" key="1">
    <source>
        <dbReference type="ARBA" id="ARBA00004651"/>
    </source>
</evidence>
<feature type="transmembrane region" description="Helical" evidence="6">
    <location>
        <begin position="74"/>
        <end position="91"/>
    </location>
</feature>
<accession>A0A7X0RW52</accession>
<organism evidence="7 8">
    <name type="scientific">Cohnella nanjingensis</name>
    <dbReference type="NCBI Taxonomy" id="1387779"/>
    <lineage>
        <taxon>Bacteria</taxon>
        <taxon>Bacillati</taxon>
        <taxon>Bacillota</taxon>
        <taxon>Bacilli</taxon>
        <taxon>Bacillales</taxon>
        <taxon>Paenibacillaceae</taxon>
        <taxon>Cohnella</taxon>
    </lineage>
</organism>